<protein>
    <submittedName>
        <fullName evidence="1">Glutamate racemase</fullName>
    </submittedName>
</protein>
<reference evidence="2" key="1">
    <citation type="journal article" date="2019" name="Int. J. Syst. Evol. Microbiol.">
        <title>The Global Catalogue of Microorganisms (GCM) 10K type strain sequencing project: providing services to taxonomists for standard genome sequencing and annotation.</title>
        <authorList>
            <consortium name="The Broad Institute Genomics Platform"/>
            <consortium name="The Broad Institute Genome Sequencing Center for Infectious Disease"/>
            <person name="Wu L."/>
            <person name="Ma J."/>
        </authorList>
    </citation>
    <scope>NUCLEOTIDE SEQUENCE [LARGE SCALE GENOMIC DNA]</scope>
    <source>
        <strain evidence="2">CCUG 50213</strain>
    </source>
</reference>
<keyword evidence="2" id="KW-1185">Reference proteome</keyword>
<organism evidence="1 2">
    <name type="scientific">Leucobacter albus</name>
    <dbReference type="NCBI Taxonomy" id="272210"/>
    <lineage>
        <taxon>Bacteria</taxon>
        <taxon>Bacillati</taxon>
        <taxon>Actinomycetota</taxon>
        <taxon>Actinomycetes</taxon>
        <taxon>Micrococcales</taxon>
        <taxon>Microbacteriaceae</taxon>
        <taxon>Leucobacter</taxon>
    </lineage>
</organism>
<dbReference type="EMBL" id="JBHTLY010000009">
    <property type="protein sequence ID" value="MFD1203187.1"/>
    <property type="molecule type" value="Genomic_DNA"/>
</dbReference>
<name>A0ABW3TV17_9MICO</name>
<accession>A0ABW3TV17</accession>
<dbReference type="SUPFAM" id="SSF53681">
    <property type="entry name" value="Aspartate/glutamate racemase"/>
    <property type="match status" value="2"/>
</dbReference>
<gene>
    <name evidence="1" type="ORF">ACFQ3U_14915</name>
</gene>
<dbReference type="Gene3D" id="3.40.50.1860">
    <property type="match status" value="2"/>
</dbReference>
<dbReference type="Proteomes" id="UP001597181">
    <property type="component" value="Unassembled WGS sequence"/>
</dbReference>
<proteinExistence type="predicted"/>
<dbReference type="InterPro" id="IPR001920">
    <property type="entry name" value="Asp/Glu_race"/>
</dbReference>
<sequence length="288" mass="29627">MTPQAGAPPRAARATSAGAPVGIFDGGIGSYDMVGRIREAFPRQDIIYLADRASFPYGALTEDELLVSVTRATEGLVRLGAGSVILASNAPSVTVLDRLQERANVPVLGVKPPVAAALGAVAPGAVVAVAGAGVMIDSEALGHHIAAEALRAGTDPGRVVPVRADALIALVESGAFLTPERVAGPVGEFVEALRREHPRLAAITLSSTHLPWLAAEFARVAPDVQLFDPADEVVREFAALVPQPEAAGDLVGGHLTCVATASAKHTLAEFQAMIDTLGLGIRPTLITL</sequence>
<dbReference type="Pfam" id="PF01177">
    <property type="entry name" value="Asp_Glu_race"/>
    <property type="match status" value="1"/>
</dbReference>
<dbReference type="RefSeq" id="WP_343961527.1">
    <property type="nucleotide sequence ID" value="NZ_BAAAKZ010000012.1"/>
</dbReference>
<dbReference type="InterPro" id="IPR015942">
    <property type="entry name" value="Asp/Glu/hydantoin_racemase"/>
</dbReference>
<evidence type="ECO:0000313" key="2">
    <source>
        <dbReference type="Proteomes" id="UP001597181"/>
    </source>
</evidence>
<comment type="caution">
    <text evidence="1">The sequence shown here is derived from an EMBL/GenBank/DDBJ whole genome shotgun (WGS) entry which is preliminary data.</text>
</comment>
<evidence type="ECO:0000313" key="1">
    <source>
        <dbReference type="EMBL" id="MFD1203187.1"/>
    </source>
</evidence>